<reference evidence="6" key="1">
    <citation type="submission" date="2023-03" db="EMBL/GenBank/DDBJ databases">
        <title>Massive genome expansion in bonnet fungi (Mycena s.s.) driven by repeated elements and novel gene families across ecological guilds.</title>
        <authorList>
            <consortium name="Lawrence Berkeley National Laboratory"/>
            <person name="Harder C.B."/>
            <person name="Miyauchi S."/>
            <person name="Viragh M."/>
            <person name="Kuo A."/>
            <person name="Thoen E."/>
            <person name="Andreopoulos B."/>
            <person name="Lu D."/>
            <person name="Skrede I."/>
            <person name="Drula E."/>
            <person name="Henrissat B."/>
            <person name="Morin E."/>
            <person name="Kohler A."/>
            <person name="Barry K."/>
            <person name="LaButti K."/>
            <person name="Morin E."/>
            <person name="Salamov A."/>
            <person name="Lipzen A."/>
            <person name="Mereny Z."/>
            <person name="Hegedus B."/>
            <person name="Baldrian P."/>
            <person name="Stursova M."/>
            <person name="Weitz H."/>
            <person name="Taylor A."/>
            <person name="Grigoriev I.V."/>
            <person name="Nagy L.G."/>
            <person name="Martin F."/>
            <person name="Kauserud H."/>
        </authorList>
    </citation>
    <scope>NUCLEOTIDE SEQUENCE</scope>
    <source>
        <strain evidence="6">CBHHK200</strain>
    </source>
</reference>
<comment type="caution">
    <text evidence="6">The sequence shown here is derived from an EMBL/GenBank/DDBJ whole genome shotgun (WGS) entry which is preliminary data.</text>
</comment>
<evidence type="ECO:0000256" key="2">
    <source>
        <dbReference type="ARBA" id="ARBA00022737"/>
    </source>
</evidence>
<feature type="transmembrane region" description="Helical" evidence="4">
    <location>
        <begin position="542"/>
        <end position="564"/>
    </location>
</feature>
<feature type="transmembrane region" description="Helical" evidence="4">
    <location>
        <begin position="584"/>
        <end position="604"/>
    </location>
</feature>
<feature type="transmembrane region" description="Helical" evidence="4">
    <location>
        <begin position="777"/>
        <end position="799"/>
    </location>
</feature>
<dbReference type="Proteomes" id="UP001218188">
    <property type="component" value="Unassembled WGS sequence"/>
</dbReference>
<feature type="signal peptide" evidence="5">
    <location>
        <begin position="1"/>
        <end position="26"/>
    </location>
</feature>
<gene>
    <name evidence="6" type="ORF">C8F04DRAFT_1058616</name>
</gene>
<feature type="region of interest" description="Disordered" evidence="3">
    <location>
        <begin position="460"/>
        <end position="495"/>
    </location>
</feature>
<feature type="transmembrane region" description="Helical" evidence="4">
    <location>
        <begin position="502"/>
        <end position="522"/>
    </location>
</feature>
<keyword evidence="4" id="KW-1133">Transmembrane helix</keyword>
<keyword evidence="4" id="KW-0812">Transmembrane</keyword>
<evidence type="ECO:0000256" key="5">
    <source>
        <dbReference type="SAM" id="SignalP"/>
    </source>
</evidence>
<evidence type="ECO:0000256" key="1">
    <source>
        <dbReference type="ARBA" id="ARBA00022441"/>
    </source>
</evidence>
<feature type="compositionally biased region" description="Basic and acidic residues" evidence="3">
    <location>
        <begin position="619"/>
        <end position="633"/>
    </location>
</feature>
<keyword evidence="1" id="KW-0880">Kelch repeat</keyword>
<feature type="chain" id="PRO_5042026356" description="Galactose oxidase" evidence="5">
    <location>
        <begin position="27"/>
        <end position="926"/>
    </location>
</feature>
<protein>
    <recommendedName>
        <fullName evidence="8">Galactose oxidase</fullName>
    </recommendedName>
</protein>
<dbReference type="Gene3D" id="2.120.10.80">
    <property type="entry name" value="Kelch-type beta propeller"/>
    <property type="match status" value="2"/>
</dbReference>
<keyword evidence="5" id="KW-0732">Signal</keyword>
<dbReference type="InterPro" id="IPR015915">
    <property type="entry name" value="Kelch-typ_b-propeller"/>
</dbReference>
<feature type="region of interest" description="Disordered" evidence="3">
    <location>
        <begin position="882"/>
        <end position="908"/>
    </location>
</feature>
<accession>A0AAD6TJZ5</accession>
<dbReference type="PANTHER" id="PTHR46093">
    <property type="entry name" value="ACYL-COA-BINDING DOMAIN-CONTAINING PROTEIN 5"/>
    <property type="match status" value="1"/>
</dbReference>
<keyword evidence="4" id="KW-0472">Membrane</keyword>
<feature type="compositionally biased region" description="Acidic residues" evidence="3">
    <location>
        <begin position="891"/>
        <end position="900"/>
    </location>
</feature>
<feature type="region of interest" description="Disordered" evidence="3">
    <location>
        <begin position="611"/>
        <end position="710"/>
    </location>
</feature>
<organism evidence="6 7">
    <name type="scientific">Mycena alexandri</name>
    <dbReference type="NCBI Taxonomy" id="1745969"/>
    <lineage>
        <taxon>Eukaryota</taxon>
        <taxon>Fungi</taxon>
        <taxon>Dikarya</taxon>
        <taxon>Basidiomycota</taxon>
        <taxon>Agaricomycotina</taxon>
        <taxon>Agaricomycetes</taxon>
        <taxon>Agaricomycetidae</taxon>
        <taxon>Agaricales</taxon>
        <taxon>Marasmiineae</taxon>
        <taxon>Mycenaceae</taxon>
        <taxon>Mycena</taxon>
    </lineage>
</organism>
<dbReference type="AlphaFoldDB" id="A0AAD6TJZ5"/>
<evidence type="ECO:0000313" key="6">
    <source>
        <dbReference type="EMBL" id="KAJ7047383.1"/>
    </source>
</evidence>
<sequence>MGRPSVTLRLGLVSLVFLSLPLLVVAALSVDPVPPFQWLNLTALLKGSTQPPGLKDAAMAYDENSRSIIIFGGEASSGVPQGHTYLLNLETLTWRVPLPPSTLTHTPPARSAAVSGCDNAASNRNGFLVIGGRGTDGAALSDVWEYDFNNEFWSEVNISPGGPGARFGSSGGIDTRLPALPDPVLPGPNNTFWLFGGSNGQSSFSDLWRLNVSGTLSSNLPDDSVASWERIALDKLPGKVGQGGGVLSQQVVTAGGCNGTTISGILGDSCAVQDTYIITPDGQSATAGAALHCPAPRLSPVVIPNGNQFSKSFSSQMLLLLGAFNTTLWDDGGGLKEGEVAVLDVPSQSWTRILPSGDPGSTSSFPTPREGSVAVMSPLSLVGDARTTSSDIIVFGGRDVAGNYLSEMWLLRTYNALVTPAAPKWTGFGNGQLQTGINANGAGVENQFITSCAAALTPSQSSSATSSTSKPTSKPTSPPSTGGGEGGESNNSTSASSLNTSLLHKLFAPLSVALLLPSSLLFRLTSPSFNSSPDRALPRQWYYVSGFLALTSFTLGIAGIATSFTTISSSDATTRPPTLSTVHGRAGLALFICLYGLIPLVALVHASRSKHAPFDETDDSRKRADSDVTEKDQLPSSTHSPSPAPSTRRRTHSWGPSSWRKAREDSLSIDSGSAETGDPVSTTPSPRGFEVLNRPARTRRASGSRLPVPATHMPQQLASHSLSDLDWLNRRRSLTAVGELDFTLDHATSTVLPPSTPGTLLEPPVDPPSNMPPLVSILLRLLFHAALLGFCIFCLVALWSKAPKSTFGVFLAWTTAFYIILISAGWRGRPDRSTLSLMFERLRAEQRPTTLRPSVSDIPRAEEERSRFPYIHRPAHRRALLTDYMGPQSTDTEDDDDDRAENEMRRRDISIVTSYPKRALRITNPS</sequence>
<keyword evidence="7" id="KW-1185">Reference proteome</keyword>
<dbReference type="PANTHER" id="PTHR46093:SF18">
    <property type="entry name" value="FIBRONECTIN TYPE-III DOMAIN-CONTAINING PROTEIN"/>
    <property type="match status" value="1"/>
</dbReference>
<keyword evidence="2" id="KW-0677">Repeat</keyword>
<evidence type="ECO:0000256" key="4">
    <source>
        <dbReference type="SAM" id="Phobius"/>
    </source>
</evidence>
<dbReference type="EMBL" id="JARJCM010000001">
    <property type="protein sequence ID" value="KAJ7047383.1"/>
    <property type="molecule type" value="Genomic_DNA"/>
</dbReference>
<evidence type="ECO:0000313" key="7">
    <source>
        <dbReference type="Proteomes" id="UP001218188"/>
    </source>
</evidence>
<evidence type="ECO:0008006" key="8">
    <source>
        <dbReference type="Google" id="ProtNLM"/>
    </source>
</evidence>
<feature type="compositionally biased region" description="Polar residues" evidence="3">
    <location>
        <begin position="668"/>
        <end position="685"/>
    </location>
</feature>
<name>A0AAD6TJZ5_9AGAR</name>
<dbReference type="SUPFAM" id="SSF117281">
    <property type="entry name" value="Kelch motif"/>
    <property type="match status" value="1"/>
</dbReference>
<feature type="compositionally biased region" description="Low complexity" evidence="3">
    <location>
        <begin position="460"/>
        <end position="475"/>
    </location>
</feature>
<feature type="transmembrane region" description="Helical" evidence="4">
    <location>
        <begin position="805"/>
        <end position="826"/>
    </location>
</feature>
<evidence type="ECO:0000256" key="3">
    <source>
        <dbReference type="SAM" id="MobiDB-lite"/>
    </source>
</evidence>
<proteinExistence type="predicted"/>